<feature type="site" description="Important for catalytic activity, responsible for pKa modulation of the active site Glu and correct orientation of both the proton donor and substrate" evidence="5">
    <location>
        <position position="129"/>
    </location>
</feature>
<evidence type="ECO:0000256" key="3">
    <source>
        <dbReference type="ARBA" id="ARBA00023295"/>
    </source>
</evidence>
<evidence type="ECO:0000256" key="2">
    <source>
        <dbReference type="ARBA" id="ARBA00022801"/>
    </source>
</evidence>
<evidence type="ECO:0000313" key="9">
    <source>
        <dbReference type="Proteomes" id="UP000248057"/>
    </source>
</evidence>
<comment type="caution">
    <text evidence="8">The sequence shown here is derived from an EMBL/GenBank/DDBJ whole genome shotgun (WGS) entry which is preliminary data.</text>
</comment>
<dbReference type="EMBL" id="QJKD01000007">
    <property type="protein sequence ID" value="PXX52359.1"/>
    <property type="molecule type" value="Genomic_DNA"/>
</dbReference>
<dbReference type="GO" id="GO:0004553">
    <property type="term" value="F:hydrolase activity, hydrolyzing O-glycosyl compounds"/>
    <property type="evidence" value="ECO:0007669"/>
    <property type="project" value="InterPro"/>
</dbReference>
<dbReference type="InterPro" id="IPR013320">
    <property type="entry name" value="ConA-like_dom_sf"/>
</dbReference>
<proteinExistence type="inferred from homology"/>
<dbReference type="PANTHER" id="PTHR42812">
    <property type="entry name" value="BETA-XYLOSIDASE"/>
    <property type="match status" value="1"/>
</dbReference>
<dbReference type="InterPro" id="IPR023296">
    <property type="entry name" value="Glyco_hydro_beta-prop_sf"/>
</dbReference>
<evidence type="ECO:0000256" key="5">
    <source>
        <dbReference type="PIRSR" id="PIRSR606710-2"/>
    </source>
</evidence>
<dbReference type="GeneID" id="86062158"/>
<accession>A0A2V3Y2D8</accession>
<evidence type="ECO:0000256" key="1">
    <source>
        <dbReference type="ARBA" id="ARBA00009865"/>
    </source>
</evidence>
<keyword evidence="9" id="KW-1185">Reference proteome</keyword>
<dbReference type="InterPro" id="IPR051795">
    <property type="entry name" value="Glycosyl_Hydrlase_43"/>
</dbReference>
<dbReference type="Pfam" id="PF17851">
    <property type="entry name" value="GH43_C2"/>
    <property type="match status" value="1"/>
</dbReference>
<organism evidence="8 9">
    <name type="scientific">Hungatella effluvii</name>
    <dbReference type="NCBI Taxonomy" id="1096246"/>
    <lineage>
        <taxon>Bacteria</taxon>
        <taxon>Bacillati</taxon>
        <taxon>Bacillota</taxon>
        <taxon>Clostridia</taxon>
        <taxon>Lachnospirales</taxon>
        <taxon>Lachnospiraceae</taxon>
        <taxon>Hungatella</taxon>
    </lineage>
</organism>
<dbReference type="SUPFAM" id="SSF75005">
    <property type="entry name" value="Arabinanase/levansucrase/invertase"/>
    <property type="match status" value="1"/>
</dbReference>
<gene>
    <name evidence="8" type="ORF">DFR60_10745</name>
</gene>
<keyword evidence="2 6" id="KW-0378">Hydrolase</keyword>
<dbReference type="Gene3D" id="2.60.120.200">
    <property type="match status" value="1"/>
</dbReference>
<dbReference type="PANTHER" id="PTHR42812:SF12">
    <property type="entry name" value="BETA-XYLOSIDASE-RELATED"/>
    <property type="match status" value="1"/>
</dbReference>
<feature type="active site" description="Proton donor" evidence="4">
    <location>
        <position position="191"/>
    </location>
</feature>
<name>A0A2V3Y2D8_9FIRM</name>
<evidence type="ECO:0000313" key="8">
    <source>
        <dbReference type="EMBL" id="PXX52359.1"/>
    </source>
</evidence>
<keyword evidence="3 6" id="KW-0326">Glycosidase</keyword>
<feature type="active site" description="Proton acceptor" evidence="4">
    <location>
        <position position="15"/>
    </location>
</feature>
<comment type="similarity">
    <text evidence="1 6">Belongs to the glycosyl hydrolase 43 family.</text>
</comment>
<evidence type="ECO:0000259" key="7">
    <source>
        <dbReference type="Pfam" id="PF17851"/>
    </source>
</evidence>
<dbReference type="Gene3D" id="2.115.10.20">
    <property type="entry name" value="Glycosyl hydrolase domain, family 43"/>
    <property type="match status" value="1"/>
</dbReference>
<dbReference type="Pfam" id="PF04616">
    <property type="entry name" value="Glyco_hydro_43"/>
    <property type="match status" value="1"/>
</dbReference>
<dbReference type="InterPro" id="IPR006710">
    <property type="entry name" value="Glyco_hydro_43"/>
</dbReference>
<dbReference type="AlphaFoldDB" id="A0A2V3Y2D8"/>
<feature type="domain" description="Beta-xylosidase C-terminal Concanavalin A-like" evidence="7">
    <location>
        <begin position="327"/>
        <end position="521"/>
    </location>
</feature>
<dbReference type="GO" id="GO:0005975">
    <property type="term" value="P:carbohydrate metabolic process"/>
    <property type="evidence" value="ECO:0007669"/>
    <property type="project" value="InterPro"/>
</dbReference>
<evidence type="ECO:0000256" key="6">
    <source>
        <dbReference type="RuleBase" id="RU361187"/>
    </source>
</evidence>
<dbReference type="CDD" id="cd18617">
    <property type="entry name" value="GH43_XynB-like"/>
    <property type="match status" value="1"/>
</dbReference>
<reference evidence="8 9" key="1">
    <citation type="submission" date="2018-05" db="EMBL/GenBank/DDBJ databases">
        <title>Genomic Encyclopedia of Type Strains, Phase IV (KMG-IV): sequencing the most valuable type-strain genomes for metagenomic binning, comparative biology and taxonomic classification.</title>
        <authorList>
            <person name="Goeker M."/>
        </authorList>
    </citation>
    <scope>NUCLEOTIDE SEQUENCE [LARGE SCALE GENOMIC DNA]</scope>
    <source>
        <strain evidence="8 9">DSM 24995</strain>
    </source>
</reference>
<sequence>MSTLRNPLLPGFYPDPSVCKKGDDYYLVTSSFEYFPGIPIFHSRDFVHWHQIGHVLTRKSQANLDGLCPSRGIYAATIRYHEKTDTFYVVTTLVGNAPYYDNINFYVTASDPAGPWSDPVIIKGAEGIDPTLVFDGDEVYYLGNRRPNPDIPECESRHIWLQRLDLPTGTLVGERVTLLEHGALYDAVAPEGPHLYHIKDWYYLIIAEGGTDHNHCSTVFRSRSIFGPYECNPRNPLITHRNLKRDYPINSTGHSDIIELNDGSWWAVLLASRPDGGDYRNLGRETFAVPMAWEDGWPVFSPQTGCVEFSYPGPDLPECIWEPEPACDHFLTQELGTCWNLLRTPDYKTFSLNDRPGFLRLYLNSHTLTEPASPAFIGRRQQHMCFTARTYMEFIPAAKGEAAGITMFYNNQFYYSLMLQSTETGISIVLACQICGDNTRLYSAPYEKGCVYFKIHMRYQSIDFYYSQDGQTWIQAGTTVSGTILNKETAGGFTGTYIALYATADGKDSQNHADFDWFEYTGETN</sequence>
<dbReference type="InterPro" id="IPR041542">
    <property type="entry name" value="GH43_C2"/>
</dbReference>
<protein>
    <submittedName>
        <fullName evidence="8">Alpha-N-arabinofuranosidase</fullName>
    </submittedName>
</protein>
<evidence type="ECO:0000256" key="4">
    <source>
        <dbReference type="PIRSR" id="PIRSR606710-1"/>
    </source>
</evidence>
<dbReference type="RefSeq" id="WP_110323493.1">
    <property type="nucleotide sequence ID" value="NZ_QJKD01000007.1"/>
</dbReference>
<dbReference type="Proteomes" id="UP000248057">
    <property type="component" value="Unassembled WGS sequence"/>
</dbReference>
<dbReference type="SUPFAM" id="SSF49899">
    <property type="entry name" value="Concanavalin A-like lectins/glucanases"/>
    <property type="match status" value="1"/>
</dbReference>